<evidence type="ECO:0000256" key="3">
    <source>
        <dbReference type="ARBA" id="ARBA00012030"/>
    </source>
</evidence>
<evidence type="ECO:0000256" key="9">
    <source>
        <dbReference type="ARBA" id="ARBA00023004"/>
    </source>
</evidence>
<dbReference type="PANTHER" id="PTHR33693">
    <property type="entry name" value="TYPE-5 URACIL-DNA GLYCOSYLASE"/>
    <property type="match status" value="1"/>
</dbReference>
<evidence type="ECO:0000313" key="14">
    <source>
        <dbReference type="Proteomes" id="UP000185744"/>
    </source>
</evidence>
<evidence type="ECO:0000256" key="7">
    <source>
        <dbReference type="ARBA" id="ARBA00022763"/>
    </source>
</evidence>
<gene>
    <name evidence="13" type="ORF">BTN85_1086</name>
</gene>
<keyword evidence="10" id="KW-0411">Iron-sulfur</keyword>
<keyword evidence="14" id="KW-1185">Reference proteome</keyword>
<evidence type="ECO:0000256" key="8">
    <source>
        <dbReference type="ARBA" id="ARBA00022801"/>
    </source>
</evidence>
<evidence type="ECO:0000313" key="13">
    <source>
        <dbReference type="EMBL" id="OKY78589.1"/>
    </source>
</evidence>
<keyword evidence="8" id="KW-0378">Hydrolase</keyword>
<dbReference type="Gene3D" id="3.40.470.10">
    <property type="entry name" value="Uracil-DNA glycosylase-like domain"/>
    <property type="match status" value="1"/>
</dbReference>
<dbReference type="Proteomes" id="UP000185744">
    <property type="component" value="Unassembled WGS sequence"/>
</dbReference>
<evidence type="ECO:0000256" key="10">
    <source>
        <dbReference type="ARBA" id="ARBA00023014"/>
    </source>
</evidence>
<keyword evidence="11" id="KW-0234">DNA repair</keyword>
<dbReference type="EMBL" id="MSDW01000001">
    <property type="protein sequence ID" value="OKY78589.1"/>
    <property type="molecule type" value="Genomic_DNA"/>
</dbReference>
<dbReference type="GO" id="GO:0051539">
    <property type="term" value="F:4 iron, 4 sulfur cluster binding"/>
    <property type="evidence" value="ECO:0007669"/>
    <property type="project" value="UniProtKB-KW"/>
</dbReference>
<dbReference type="InterPro" id="IPR005122">
    <property type="entry name" value="Uracil-DNA_glycosylase-like"/>
</dbReference>
<evidence type="ECO:0000256" key="11">
    <source>
        <dbReference type="ARBA" id="ARBA00023204"/>
    </source>
</evidence>
<dbReference type="SUPFAM" id="SSF52141">
    <property type="entry name" value="Uracil-DNA glycosylase-like"/>
    <property type="match status" value="1"/>
</dbReference>
<organism evidence="13 14">
    <name type="scientific">Methanohalarchaeum thermophilum</name>
    <dbReference type="NCBI Taxonomy" id="1903181"/>
    <lineage>
        <taxon>Archaea</taxon>
        <taxon>Methanobacteriati</taxon>
        <taxon>Methanobacteriota</taxon>
        <taxon>Methanonatronarchaeia</taxon>
        <taxon>Methanonatronarchaeales</taxon>
        <taxon>Methanonatronarchaeaceae</taxon>
        <taxon>Candidatus Methanohalarchaeum</taxon>
    </lineage>
</organism>
<evidence type="ECO:0000256" key="2">
    <source>
        <dbReference type="ARBA" id="ARBA00006521"/>
    </source>
</evidence>
<dbReference type="GO" id="GO:0006281">
    <property type="term" value="P:DNA repair"/>
    <property type="evidence" value="ECO:0007669"/>
    <property type="project" value="UniProtKB-KW"/>
</dbReference>
<feature type="domain" description="Uracil-DNA glycosylase-like" evidence="12">
    <location>
        <begin position="26"/>
        <end position="176"/>
    </location>
</feature>
<protein>
    <recommendedName>
        <fullName evidence="4">Type-4 uracil-DNA glycosylase</fullName>
        <ecNumber evidence="3">3.2.2.27</ecNumber>
    </recommendedName>
</protein>
<sequence length="186" mass="20900">MDMKNQLGIDNCQRCDLSDNRQNIVIGEGNQNSDVMVIGEAPGKKEDELGQPFVGKAGSILDSILEEADLRREEIYITNVVKCKPPSNRDPTKDEMESCEEYLSNQVNKIDPSILVSLGKVSASWMTGKEVVLKEKHGEITQSRQEFNSKKLFITYHPAACLYSNGIKEKIVNDFKGLRTFLDMIL</sequence>
<comment type="caution">
    <text evidence="13">The sequence shown here is derived from an EMBL/GenBank/DDBJ whole genome shotgun (WGS) entry which is preliminary data.</text>
</comment>
<dbReference type="InterPro" id="IPR051536">
    <property type="entry name" value="UDG_Type-4/5"/>
</dbReference>
<dbReference type="InterPro" id="IPR005273">
    <property type="entry name" value="Ura-DNA_glyco_family4"/>
</dbReference>
<evidence type="ECO:0000256" key="6">
    <source>
        <dbReference type="ARBA" id="ARBA00022723"/>
    </source>
</evidence>
<dbReference type="SMART" id="SM00986">
    <property type="entry name" value="UDG"/>
    <property type="match status" value="1"/>
</dbReference>
<keyword evidence="7" id="KW-0227">DNA damage</keyword>
<dbReference type="GO" id="GO:0046872">
    <property type="term" value="F:metal ion binding"/>
    <property type="evidence" value="ECO:0007669"/>
    <property type="project" value="UniProtKB-KW"/>
</dbReference>
<dbReference type="CDD" id="cd10030">
    <property type="entry name" value="UDG-F4_TTUDGA_SPO1dp_like"/>
    <property type="match status" value="1"/>
</dbReference>
<name>A0A1Q6DW47_METT1</name>
<evidence type="ECO:0000256" key="4">
    <source>
        <dbReference type="ARBA" id="ARBA00019403"/>
    </source>
</evidence>
<dbReference type="AlphaFoldDB" id="A0A1Q6DW47"/>
<reference evidence="13" key="1">
    <citation type="submission" date="2016-12" db="EMBL/GenBank/DDBJ databases">
        <title>Discovery of methanogenic haloarchaea.</title>
        <authorList>
            <person name="Sorokin D.Y."/>
            <person name="Makarova K.S."/>
            <person name="Abbas B."/>
            <person name="Ferrer M."/>
            <person name="Golyshin P.N."/>
        </authorList>
    </citation>
    <scope>NUCLEOTIDE SEQUENCE [LARGE SCALE GENOMIC DNA]</scope>
    <source>
        <strain evidence="13">HMET1</strain>
    </source>
</reference>
<evidence type="ECO:0000259" key="12">
    <source>
        <dbReference type="SMART" id="SM00986"/>
    </source>
</evidence>
<accession>A0A1Q6DW47</accession>
<dbReference type="GO" id="GO:0004844">
    <property type="term" value="F:uracil DNA N-glycosylase activity"/>
    <property type="evidence" value="ECO:0007669"/>
    <property type="project" value="UniProtKB-EC"/>
</dbReference>
<dbReference type="STRING" id="1903181.BTN85_1086"/>
<comment type="catalytic activity">
    <reaction evidence="1">
        <text>Hydrolyzes single-stranded DNA or mismatched double-stranded DNA and polynucleotides, releasing free uracil.</text>
        <dbReference type="EC" id="3.2.2.27"/>
    </reaction>
</comment>
<dbReference type="NCBIfam" id="TIGR00758">
    <property type="entry name" value="UDG_fam4"/>
    <property type="match status" value="1"/>
</dbReference>
<dbReference type="EC" id="3.2.2.27" evidence="3"/>
<keyword evidence="5" id="KW-0004">4Fe-4S</keyword>
<dbReference type="InParanoid" id="A0A1Q6DW47"/>
<evidence type="ECO:0000256" key="5">
    <source>
        <dbReference type="ARBA" id="ARBA00022485"/>
    </source>
</evidence>
<dbReference type="SMART" id="SM00987">
    <property type="entry name" value="UreE_C"/>
    <property type="match status" value="1"/>
</dbReference>
<dbReference type="InterPro" id="IPR036895">
    <property type="entry name" value="Uracil-DNA_glycosylase-like_sf"/>
</dbReference>
<keyword evidence="9" id="KW-0408">Iron</keyword>
<comment type="similarity">
    <text evidence="2">Belongs to the uracil-DNA glycosylase (UDG) superfamily. Type 4 (UDGa) family.</text>
</comment>
<keyword evidence="6" id="KW-0479">Metal-binding</keyword>
<evidence type="ECO:0000256" key="1">
    <source>
        <dbReference type="ARBA" id="ARBA00001400"/>
    </source>
</evidence>
<dbReference type="PANTHER" id="PTHR33693:SF1">
    <property type="entry name" value="TYPE-4 URACIL-DNA GLYCOSYLASE"/>
    <property type="match status" value="1"/>
</dbReference>
<proteinExistence type="inferred from homology"/>
<dbReference type="Pfam" id="PF03167">
    <property type="entry name" value="UDG"/>
    <property type="match status" value="1"/>
</dbReference>